<dbReference type="InterPro" id="IPR038377">
    <property type="entry name" value="Na/Glc_symporter_sf"/>
</dbReference>
<evidence type="ECO:0000256" key="4">
    <source>
        <dbReference type="ARBA" id="ARBA00022448"/>
    </source>
</evidence>
<dbReference type="PANTHER" id="PTHR48086">
    <property type="entry name" value="SODIUM/PROLINE SYMPORTER-RELATED"/>
    <property type="match status" value="1"/>
</dbReference>
<dbReference type="RefSeq" id="WP_173179670.1">
    <property type="nucleotide sequence ID" value="NZ_AP023189.1"/>
</dbReference>
<dbReference type="EMBL" id="BQKM01000010">
    <property type="protein sequence ID" value="GJN54258.1"/>
    <property type="molecule type" value="Genomic_DNA"/>
</dbReference>
<keyword evidence="18" id="KW-0732">Signal</keyword>
<keyword evidence="5" id="KW-1003">Cell membrane</keyword>
<feature type="transmembrane region" description="Helical" evidence="17">
    <location>
        <begin position="207"/>
        <end position="225"/>
    </location>
</feature>
<reference evidence="19 21" key="1">
    <citation type="submission" date="2020-05" db="EMBL/GenBank/DDBJ databases">
        <title>Characterization of novel class B3 metallo-beta-lactamase from novel Pseudomonas species.</title>
        <authorList>
            <person name="Yamada K."/>
            <person name="Aoki K."/>
            <person name="Ishii Y."/>
        </authorList>
    </citation>
    <scope>NUCLEOTIDE SEQUENCE [LARGE SCALE GENOMIC DNA]</scope>
    <source>
        <strain evidence="19 21">TUM18999</strain>
        <strain evidence="20 22">TUM20286</strain>
    </source>
</reference>
<evidence type="ECO:0000313" key="22">
    <source>
        <dbReference type="Proteomes" id="UP001054892"/>
    </source>
</evidence>
<feature type="transmembrane region" description="Helical" evidence="17">
    <location>
        <begin position="495"/>
        <end position="516"/>
    </location>
</feature>
<feature type="transmembrane region" description="Helical" evidence="17">
    <location>
        <begin position="102"/>
        <end position="120"/>
    </location>
</feature>
<feature type="transmembrane region" description="Helical" evidence="17">
    <location>
        <begin position="74"/>
        <end position="96"/>
    </location>
</feature>
<feature type="transmembrane region" description="Helical" evidence="17">
    <location>
        <begin position="296"/>
        <end position="319"/>
    </location>
</feature>
<feature type="transmembrane region" description="Helical" evidence="17">
    <location>
        <begin position="428"/>
        <end position="448"/>
    </location>
</feature>
<evidence type="ECO:0000256" key="11">
    <source>
        <dbReference type="ARBA" id="ARBA00023065"/>
    </source>
</evidence>
<dbReference type="Proteomes" id="UP000509383">
    <property type="component" value="Chromosome"/>
</dbReference>
<keyword evidence="22" id="KW-1185">Reference proteome</keyword>
<dbReference type="Gene3D" id="1.20.1730.10">
    <property type="entry name" value="Sodium/glucose cotransporter"/>
    <property type="match status" value="1"/>
</dbReference>
<evidence type="ECO:0000256" key="1">
    <source>
        <dbReference type="ARBA" id="ARBA00004429"/>
    </source>
</evidence>
<dbReference type="AlphaFoldDB" id="A0A6J4E5L7"/>
<gene>
    <name evidence="19" type="primary">actP</name>
    <name evidence="19" type="ORF">TUM18999_32930</name>
    <name evidence="20" type="ORF">TUM20286_40100</name>
</gene>
<evidence type="ECO:0000256" key="9">
    <source>
        <dbReference type="ARBA" id="ARBA00022989"/>
    </source>
</evidence>
<dbReference type="NCBIfam" id="NF006903">
    <property type="entry name" value="PRK09395.1"/>
    <property type="match status" value="1"/>
</dbReference>
<dbReference type="PROSITE" id="PS00456">
    <property type="entry name" value="NA_SOLUT_SYMP_1"/>
    <property type="match status" value="1"/>
</dbReference>
<feature type="signal peptide" evidence="18">
    <location>
        <begin position="1"/>
        <end position="21"/>
    </location>
</feature>
<feature type="transmembrane region" description="Helical" evidence="17">
    <location>
        <begin position="179"/>
        <end position="200"/>
    </location>
</feature>
<comment type="subcellular location">
    <subcellularLocation>
        <location evidence="1">Cell inner membrane</location>
        <topology evidence="1">Multi-pass membrane protein</topology>
    </subcellularLocation>
</comment>
<dbReference type="InterPro" id="IPR050277">
    <property type="entry name" value="Sodium:Solute_Symporter"/>
</dbReference>
<evidence type="ECO:0000256" key="3">
    <source>
        <dbReference type="ARBA" id="ARBA00018047"/>
    </source>
</evidence>
<evidence type="ECO:0000256" key="15">
    <source>
        <dbReference type="ARBA" id="ARBA00032392"/>
    </source>
</evidence>
<feature type="transmembrane region" description="Helical" evidence="17">
    <location>
        <begin position="460"/>
        <end position="483"/>
    </location>
</feature>
<organism evidence="19 21">
    <name type="scientific">Pseudomonas tohonis</name>
    <dbReference type="NCBI Taxonomy" id="2725477"/>
    <lineage>
        <taxon>Bacteria</taxon>
        <taxon>Pseudomonadati</taxon>
        <taxon>Pseudomonadota</taxon>
        <taxon>Gammaproteobacteria</taxon>
        <taxon>Pseudomonadales</taxon>
        <taxon>Pseudomonadaceae</taxon>
        <taxon>Pseudomonas</taxon>
    </lineage>
</organism>
<dbReference type="FunFam" id="1.20.1730.10:FF:000001">
    <property type="entry name" value="Cation/acetate symporter ActP"/>
    <property type="match status" value="1"/>
</dbReference>
<dbReference type="PROSITE" id="PS50283">
    <property type="entry name" value="NA_SOLUT_SYMP_3"/>
    <property type="match status" value="1"/>
</dbReference>
<feature type="transmembrane region" description="Helical" evidence="17">
    <location>
        <begin position="146"/>
        <end position="167"/>
    </location>
</feature>
<keyword evidence="10" id="KW-0915">Sodium</keyword>
<evidence type="ECO:0000313" key="19">
    <source>
        <dbReference type="EMBL" id="BCG25102.1"/>
    </source>
</evidence>
<dbReference type="PANTHER" id="PTHR48086:SF6">
    <property type="entry name" value="CATION_ACETATE SYMPORTER ACTP"/>
    <property type="match status" value="1"/>
</dbReference>
<evidence type="ECO:0000256" key="17">
    <source>
        <dbReference type="SAM" id="Phobius"/>
    </source>
</evidence>
<dbReference type="GO" id="GO:0015123">
    <property type="term" value="F:acetate transmembrane transporter activity"/>
    <property type="evidence" value="ECO:0007669"/>
    <property type="project" value="TreeGrafter"/>
</dbReference>
<evidence type="ECO:0000313" key="21">
    <source>
        <dbReference type="Proteomes" id="UP000509383"/>
    </source>
</evidence>
<evidence type="ECO:0000256" key="5">
    <source>
        <dbReference type="ARBA" id="ARBA00022475"/>
    </source>
</evidence>
<evidence type="ECO:0000256" key="16">
    <source>
        <dbReference type="RuleBase" id="RU362091"/>
    </source>
</evidence>
<evidence type="ECO:0000313" key="20">
    <source>
        <dbReference type="EMBL" id="GJN54258.1"/>
    </source>
</evidence>
<dbReference type="NCBIfam" id="NF009135">
    <property type="entry name" value="PRK12488.1"/>
    <property type="match status" value="1"/>
</dbReference>
<feature type="transmembrane region" description="Helical" evidence="17">
    <location>
        <begin position="353"/>
        <end position="382"/>
    </location>
</feature>
<keyword evidence="11" id="KW-0406">Ion transport</keyword>
<keyword evidence="12 17" id="KW-0472">Membrane</keyword>
<keyword evidence="8" id="KW-0769">Symport</keyword>
<dbReference type="KEGG" id="ptw:TUM18999_32930"/>
<keyword evidence="9 17" id="KW-1133">Transmembrane helix</keyword>
<dbReference type="GO" id="GO:0005886">
    <property type="term" value="C:plasma membrane"/>
    <property type="evidence" value="ECO:0007669"/>
    <property type="project" value="UniProtKB-SubCell"/>
</dbReference>
<keyword evidence="6" id="KW-0997">Cell inner membrane</keyword>
<protein>
    <recommendedName>
        <fullName evidence="3">Cation/acetate symporter ActP</fullName>
    </recommendedName>
    <alternativeName>
        <fullName evidence="15">Acetate permease</fullName>
    </alternativeName>
    <alternativeName>
        <fullName evidence="14">Acetate transporter ActP</fullName>
    </alternativeName>
</protein>
<feature type="transmembrane region" description="Helical" evidence="17">
    <location>
        <begin position="262"/>
        <end position="284"/>
    </location>
</feature>
<comment type="similarity">
    <text evidence="2 16">Belongs to the sodium:solute symporter (SSF) (TC 2.A.21) family.</text>
</comment>
<dbReference type="InterPro" id="IPR018212">
    <property type="entry name" value="Na/solute_symporter_CS"/>
</dbReference>
<dbReference type="NCBIfam" id="TIGR00813">
    <property type="entry name" value="sss"/>
    <property type="match status" value="1"/>
</dbReference>
<dbReference type="CDD" id="cd11480">
    <property type="entry name" value="SLC5sbd_u4"/>
    <property type="match status" value="1"/>
</dbReference>
<dbReference type="Pfam" id="PF00474">
    <property type="entry name" value="SSF"/>
    <property type="match status" value="1"/>
</dbReference>
<dbReference type="Proteomes" id="UP001054892">
    <property type="component" value="Unassembled WGS sequence"/>
</dbReference>
<keyword evidence="7 17" id="KW-0812">Transmembrane</keyword>
<feature type="chain" id="PRO_5027095711" description="Cation/acetate symporter ActP" evidence="18">
    <location>
        <begin position="22"/>
        <end position="548"/>
    </location>
</feature>
<evidence type="ECO:0000256" key="12">
    <source>
        <dbReference type="ARBA" id="ARBA00023136"/>
    </source>
</evidence>
<feature type="transmembrane region" description="Helical" evidence="17">
    <location>
        <begin position="31"/>
        <end position="53"/>
    </location>
</feature>
<evidence type="ECO:0000256" key="18">
    <source>
        <dbReference type="SAM" id="SignalP"/>
    </source>
</evidence>
<evidence type="ECO:0000256" key="10">
    <source>
        <dbReference type="ARBA" id="ARBA00023053"/>
    </source>
</evidence>
<accession>A0A6J4E5L7</accession>
<evidence type="ECO:0000256" key="7">
    <source>
        <dbReference type="ARBA" id="ARBA00022692"/>
    </source>
</evidence>
<proteinExistence type="inferred from homology"/>
<name>A0A6J4E5L7_9PSED</name>
<dbReference type="GO" id="GO:0015293">
    <property type="term" value="F:symporter activity"/>
    <property type="evidence" value="ECO:0007669"/>
    <property type="project" value="UniProtKB-KW"/>
</dbReference>
<evidence type="ECO:0000256" key="14">
    <source>
        <dbReference type="ARBA" id="ARBA00031561"/>
    </source>
</evidence>
<dbReference type="GO" id="GO:0006814">
    <property type="term" value="P:sodium ion transport"/>
    <property type="evidence" value="ECO:0007669"/>
    <property type="project" value="UniProtKB-KW"/>
</dbReference>
<dbReference type="InterPro" id="IPR001734">
    <property type="entry name" value="Na/solute_symporter"/>
</dbReference>
<dbReference type="GO" id="GO:0006847">
    <property type="term" value="P:plasma membrane acetate transport"/>
    <property type="evidence" value="ECO:0007669"/>
    <property type="project" value="TreeGrafter"/>
</dbReference>
<keyword evidence="13" id="KW-0739">Sodium transport</keyword>
<evidence type="ECO:0000256" key="8">
    <source>
        <dbReference type="ARBA" id="ARBA00022847"/>
    </source>
</evidence>
<evidence type="ECO:0000256" key="2">
    <source>
        <dbReference type="ARBA" id="ARBA00006434"/>
    </source>
</evidence>
<dbReference type="EMBL" id="AP023189">
    <property type="protein sequence ID" value="BCG25102.1"/>
    <property type="molecule type" value="Genomic_DNA"/>
</dbReference>
<keyword evidence="4" id="KW-0813">Transport</keyword>
<feature type="transmembrane region" description="Helical" evidence="17">
    <location>
        <begin position="403"/>
        <end position="422"/>
    </location>
</feature>
<sequence>MKPLLALCASSALLASGTALAADAGARPLNWNAIYMFLAFVLFTLGITRWAALRTRSTADFYTAGGGLSGFQNGLAIAGDMISAASFLGISAMMFMNGYDGLLYALGVLAGWPIILFLIAERLRNLGRFTFADVVSYRLDQSPIRITAAFGTLTVALLYLVAQMVGAGKLIELLFGLSYLQAVLLVGVLMVCYVTFGGMLATTWVQIIKAVLLLSGTSFMAFMVLRHFGFSTEAMFAAATSVHAKGAAIMAPGGLLSNPVDAISLGLGMMFGTAGLPHILMRFFTVSDAKEARKSVFYATGFIGYFYLLLIVVGFGSIVMVGTNPEFRDAAGAIIGGGNMVAVHLSHAVGGSLFLGFISAVAFATILAVVAGLALSGASAVSHDLYACVVRKGQASEREEMRVSRIATLGIGVLAVILGILFESQNIAFLSGLVLAIAASVNFPVLFLSMFWKGLTTRGAVAGSLAGLASAIALLVASPAVWVNVLHHEQALFPYANPALFSMTLAFSSAWLFSVTDRSERATRERGRYLAQFIRSMTGIGAAAASRH</sequence>
<evidence type="ECO:0000256" key="13">
    <source>
        <dbReference type="ARBA" id="ARBA00023201"/>
    </source>
</evidence>
<evidence type="ECO:0000256" key="6">
    <source>
        <dbReference type="ARBA" id="ARBA00022519"/>
    </source>
</evidence>